<keyword evidence="1" id="KW-0472">Membrane</keyword>
<evidence type="ECO:0000256" key="1">
    <source>
        <dbReference type="SAM" id="Phobius"/>
    </source>
</evidence>
<evidence type="ECO:0000259" key="2">
    <source>
        <dbReference type="Pfam" id="PF10882"/>
    </source>
</evidence>
<organism evidence="3 4">
    <name type="scientific">Candidatus Pedobacter colombiensis</name>
    <dbReference type="NCBI Taxonomy" id="3121371"/>
    <lineage>
        <taxon>Bacteria</taxon>
        <taxon>Pseudomonadati</taxon>
        <taxon>Bacteroidota</taxon>
        <taxon>Sphingobacteriia</taxon>
        <taxon>Sphingobacteriales</taxon>
        <taxon>Sphingobacteriaceae</taxon>
        <taxon>Pedobacter</taxon>
    </lineage>
</organism>
<dbReference type="InterPro" id="IPR027783">
    <property type="entry name" value="Bacterial_PH-related"/>
</dbReference>
<protein>
    <submittedName>
        <fullName evidence="3">PH domain-containing protein</fullName>
    </submittedName>
</protein>
<dbReference type="Proteomes" id="UP001214530">
    <property type="component" value="Chromosome"/>
</dbReference>
<evidence type="ECO:0000313" key="3">
    <source>
        <dbReference type="EMBL" id="WEK18816.1"/>
    </source>
</evidence>
<keyword evidence="1" id="KW-0812">Transmembrane</keyword>
<dbReference type="Pfam" id="PF10882">
    <property type="entry name" value="bPH_5"/>
    <property type="match status" value="1"/>
</dbReference>
<feature type="transmembrane region" description="Helical" evidence="1">
    <location>
        <begin position="50"/>
        <end position="73"/>
    </location>
</feature>
<accession>A0AAJ5W656</accession>
<evidence type="ECO:0000313" key="4">
    <source>
        <dbReference type="Proteomes" id="UP001214530"/>
    </source>
</evidence>
<keyword evidence="1" id="KW-1133">Transmembrane helix</keyword>
<proteinExistence type="predicted"/>
<gene>
    <name evidence="3" type="ORF">P0Y49_18735</name>
</gene>
<feature type="transmembrane region" description="Helical" evidence="1">
    <location>
        <begin position="20"/>
        <end position="38"/>
    </location>
</feature>
<reference evidence="3" key="1">
    <citation type="submission" date="2023-03" db="EMBL/GenBank/DDBJ databases">
        <title>Andean soil-derived lignocellulolytic bacterial consortium as a source of novel taxa and putative plastic-active enzymes.</title>
        <authorList>
            <person name="Diaz-Garcia L."/>
            <person name="Chuvochina M."/>
            <person name="Feuerriegel G."/>
            <person name="Bunk B."/>
            <person name="Sproer C."/>
            <person name="Streit W.R."/>
            <person name="Rodriguez L.M."/>
            <person name="Overmann J."/>
            <person name="Jimenez D.J."/>
        </authorList>
    </citation>
    <scope>NUCLEOTIDE SEQUENCE</scope>
    <source>
        <strain evidence="3">MAG 3858</strain>
    </source>
</reference>
<feature type="domain" description="Bacterial Pleckstrin homology" evidence="2">
    <location>
        <begin position="70"/>
        <end position="160"/>
    </location>
</feature>
<dbReference type="AlphaFoldDB" id="A0AAJ5W656"/>
<sequence>MTTTKKTSSKYSVSMDSTAWLITVLMLCISAYFIYGQIKEYLFSGETNSVIIVAVLTGVFLISLAMRPISYILTDEELIIKRLAGNIRIAKNEIHSVESLDNGRSGTLIRTFGIGGYFGYFGKYYSSSLGSLTLYATRKDKRILVTTKSGKKIVLTPDDSALAADLKK</sequence>
<dbReference type="EMBL" id="CP119313">
    <property type="protein sequence ID" value="WEK18816.1"/>
    <property type="molecule type" value="Genomic_DNA"/>
</dbReference>
<name>A0AAJ5W656_9SPHI</name>